<proteinExistence type="predicted"/>
<gene>
    <name evidence="1" type="ORF">MW7_010485</name>
</gene>
<organism evidence="1 2">
    <name type="scientific">Imbroritus primus</name>
    <dbReference type="NCBI Taxonomy" id="3058603"/>
    <lineage>
        <taxon>Bacteria</taxon>
        <taxon>Pseudomonadati</taxon>
        <taxon>Pseudomonadota</taxon>
        <taxon>Betaproteobacteria</taxon>
        <taxon>Burkholderiales</taxon>
        <taxon>Burkholderiaceae</taxon>
        <taxon>Imbroritus</taxon>
    </lineage>
</organism>
<evidence type="ECO:0000313" key="2">
    <source>
        <dbReference type="Proteomes" id="UP000004277"/>
    </source>
</evidence>
<sequence length="843" mass="93227">MCVQNTKFNYHRAVDISGSSDNAVNTKDLIAFLLNPGGLGRDACRTTRFYQDARDEELALLCKRSRKNFGARLSREDLTRVKHQDRRTRWEGATPMHLAAYYRSAEVLKYILENSPEARTALNLKDANGHTVLDWAEARPRGNNKNGILALLKRYGATERGTPVPTQSVSPRSLMPNLPRGNITRTADLTTHAGSADHKTSTATAKNRHTISKNHKKGLAGGMQRTASSNKNASSGSRKSQSILNDEYARIRVSPRTARTGKSESSKTDLLKHEDSCEQLHAYCVELACPPERLRDSANPDFASDKTLDKPASENASQGLGEKLAQGSDSQTPTPRSQALSAWTGEMGEMANYRNKYLCMKADIESDGDITDFSRVALLNSLQGYISLCDAMAKNTLNMETSTPERLEEIVERLKAKNLKLRTGLRELRRQYNEACNPVLAPPQPSLRTEQPVARLTPSQPGIVRRTLTQLTHISDLARSSRAEASTRIQMIKGCTEARKEQIGYGLTLHSLQSKLEQLDIAPRQRKILLTKIDAAEERIRCPEAEPVILHGNAEQLETLHKNLCELNIVLKDVTVHVEHQYSLLRELAQARSDDKALHDAMENLTSEIERHFGQANGALEALTGAPLSTFAQARAHLSLLADQPITRILSREQIAKIGAAYVNWRTASAQGNLSSDTVTQLRAEWLTRMEAIIPARGTLCNDSAMRSHMMLMAACEKPIAQISEAAQHMWAARSALESMALTGPSFITEALRLHPIYKGPIQLLASLDQVLASKILAIRQATTTPDRNLALEALSTASENGCRELKELADNLTRLAGYLKIKIDTEHSPEEPGTQDLQIHPV</sequence>
<evidence type="ECO:0000313" key="1">
    <source>
        <dbReference type="EMBL" id="TMS57888.1"/>
    </source>
</evidence>
<name>A0ACD3SP22_9BURK</name>
<comment type="caution">
    <text evidence="1">The sequence shown here is derived from an EMBL/GenBank/DDBJ whole genome shotgun (WGS) entry which is preliminary data.</text>
</comment>
<keyword evidence="2" id="KW-1185">Reference proteome</keyword>
<dbReference type="Proteomes" id="UP000004277">
    <property type="component" value="Unassembled WGS sequence"/>
</dbReference>
<accession>A0ACD3SP22</accession>
<protein>
    <submittedName>
        <fullName evidence="1">Uncharacterized protein</fullName>
    </submittedName>
</protein>
<reference evidence="1" key="1">
    <citation type="submission" date="2019-05" db="EMBL/GenBank/DDBJ databases">
        <title>Revised genome assembly of Burkholderiaceae (previously Ralstonia) sp. PBA.</title>
        <authorList>
            <person name="Gan H.M."/>
        </authorList>
    </citation>
    <scope>NUCLEOTIDE SEQUENCE</scope>
    <source>
        <strain evidence="1">PBA</strain>
    </source>
</reference>
<dbReference type="EMBL" id="AKCV02000017">
    <property type="protein sequence ID" value="TMS57888.1"/>
    <property type="molecule type" value="Genomic_DNA"/>
</dbReference>